<evidence type="ECO:0000256" key="3">
    <source>
        <dbReference type="ARBA" id="ARBA00022729"/>
    </source>
</evidence>
<dbReference type="PROSITE" id="PS51110">
    <property type="entry name" value="SAP_A"/>
    <property type="match status" value="3"/>
</dbReference>
<feature type="domain" description="Saposin B-type" evidence="8">
    <location>
        <begin position="534"/>
        <end position="615"/>
    </location>
</feature>
<evidence type="ECO:0000259" key="8">
    <source>
        <dbReference type="PROSITE" id="PS50015"/>
    </source>
</evidence>
<dbReference type="InterPro" id="IPR008139">
    <property type="entry name" value="SaposinB_dom"/>
</dbReference>
<feature type="chain" id="PRO_5024350659" evidence="7">
    <location>
        <begin position="22"/>
        <end position="1044"/>
    </location>
</feature>
<keyword evidence="3 7" id="KW-0732">Signal</keyword>
<dbReference type="AlphaFoldDB" id="A0A5K3FDX4"/>
<protein>
    <submittedName>
        <fullName evidence="10">Proactivator polypeptide</fullName>
    </submittedName>
</protein>
<dbReference type="Pfam" id="PF03489">
    <property type="entry name" value="SapB_2"/>
    <property type="match status" value="4"/>
</dbReference>
<comment type="subcellular location">
    <subcellularLocation>
        <location evidence="1">Secreted</location>
    </subcellularLocation>
</comment>
<dbReference type="GO" id="GO:0016020">
    <property type="term" value="C:membrane"/>
    <property type="evidence" value="ECO:0007669"/>
    <property type="project" value="GOC"/>
</dbReference>
<feature type="domain" description="Saposin A-type" evidence="9">
    <location>
        <begin position="1008"/>
        <end position="1044"/>
    </location>
</feature>
<dbReference type="SUPFAM" id="SSF47862">
    <property type="entry name" value="Saposin"/>
    <property type="match status" value="6"/>
</dbReference>
<dbReference type="FunFam" id="1.10.225.10:FF:000002">
    <property type="entry name" value="prosaposin isoform X2"/>
    <property type="match status" value="2"/>
</dbReference>
<evidence type="ECO:0000256" key="2">
    <source>
        <dbReference type="ARBA" id="ARBA00022525"/>
    </source>
</evidence>
<dbReference type="Gene3D" id="1.10.225.10">
    <property type="entry name" value="Saposin-like"/>
    <property type="match status" value="6"/>
</dbReference>
<keyword evidence="6" id="KW-0325">Glycoprotein</keyword>
<dbReference type="GO" id="GO:0006665">
    <property type="term" value="P:sphingolipid metabolic process"/>
    <property type="evidence" value="ECO:0007669"/>
    <property type="project" value="InterPro"/>
</dbReference>
<keyword evidence="5" id="KW-1015">Disulfide bond</keyword>
<evidence type="ECO:0000259" key="9">
    <source>
        <dbReference type="PROSITE" id="PS51110"/>
    </source>
</evidence>
<evidence type="ECO:0000256" key="5">
    <source>
        <dbReference type="ARBA" id="ARBA00023157"/>
    </source>
</evidence>
<dbReference type="InterPro" id="IPR008138">
    <property type="entry name" value="SapB_2"/>
</dbReference>
<dbReference type="InterPro" id="IPR011001">
    <property type="entry name" value="Saposin-like"/>
</dbReference>
<feature type="domain" description="Saposin B-type" evidence="8">
    <location>
        <begin position="362"/>
        <end position="443"/>
    </location>
</feature>
<dbReference type="InterPro" id="IPR051428">
    <property type="entry name" value="Sphingo_Act-Surfact_Prot"/>
</dbReference>
<sequence length="1044" mass="117322">MRPAWFCVLFIIFGIVHSKEADELSFSEGVTCRSYVAAKSNGLLDVCKNLWRNADISTFPVESVDCISCKHLLSSRNYKALAKLISTKEDSVNFDSEYIKDLHNELKNDVLLCALLSRCTSDVFTLPTLRFRVRSTCDDCKKIIDDTRVLIKDNDTKSAVASFLKKSFCYELPLQIVDICKRTVDNYVGVIMDLAASELESGPICALFGLCLGERNLARTHNAPPAIEAYSWINRPAPVGFEFFHSRLTRKTEPEGSDTCTDCVNVFSRIRDKTEDPNFDKMLKDVVKDKLCESFGYFKAMCEAAVSKQVDAMIDNASKMNITDLCFFFGQCTEGVSAAAITLKQDLHRIYTQTPQRSDVEIPFLCPFCRYVIKTAIDATLDNRTVAAMAYALEQTCYLFSGETRRNCINFIETNADLIIKEVMAGTAPELICMAIGVCGPFQQPQPVDDSKCSICEVIVNTIYENLEANATKEKIIEELETVCSYLPYVKDQCINLVDEYASQVIDYLVDGVPPKEVCKKLGFCQQKVEDLQVEDSCAICEVVFIELYSKLRDNYTIEHIENALETVCNYIPTGYEDKCRSLVRENTPAIIDLVMQKVTPRSICETLGICYGRRARPTPGIGKCEICEDIIDFIYTKLEDGATADEIKKTLETVCDHLPGDNMKATCHEYVRAYTSVLINLLMENLPPREICQALHLCPSDQLVKRMCAGGPVAWCRDQKTAELCSRIPFCKEFIWGNNNDQHPRPSIVRKYDCSKLFTQEERCSNQRLMRLCGFVGFCADFKRPLVAASDQCRFCRNLLTQRLVYGSLSPDCSIYVNPLEKARCEKVRSVKLPGQLNTNSLDSVCKENGLCDEGSDSKPPMPNVLGDDPCLWGPSVTCRDADIASRCGATAYCQQNVWLADRPEGRRVNQVPGMKLVDCSRPLNEICVSPMLRYCGKSILDQCKRHVASASEDSKQDGDLRQRMCKDRPVSFCSDAKMVELCSMGEYCEAMSMAPTPAAPLAKRSKVTADPRCKRGPAFFCQSYQKAVLCGEVKQCRRRFWL</sequence>
<proteinExistence type="predicted"/>
<dbReference type="PANTHER" id="PTHR11480">
    <property type="entry name" value="SAPOSIN-RELATED"/>
    <property type="match status" value="1"/>
</dbReference>
<dbReference type="InterPro" id="IPR007856">
    <property type="entry name" value="SapB_1"/>
</dbReference>
<feature type="domain" description="Saposin B-type" evidence="8">
    <location>
        <begin position="621"/>
        <end position="703"/>
    </location>
</feature>
<dbReference type="PROSITE" id="PS50015">
    <property type="entry name" value="SAP_B"/>
    <property type="match status" value="5"/>
</dbReference>
<reference evidence="10" key="1">
    <citation type="submission" date="2019-11" db="UniProtKB">
        <authorList>
            <consortium name="WormBaseParasite"/>
        </authorList>
    </citation>
    <scope>IDENTIFICATION</scope>
</reference>
<dbReference type="Pfam" id="PF02199">
    <property type="entry name" value="SapA"/>
    <property type="match status" value="3"/>
</dbReference>
<dbReference type="Pfam" id="PF05184">
    <property type="entry name" value="SapB_1"/>
    <property type="match status" value="3"/>
</dbReference>
<dbReference type="GO" id="GO:0005576">
    <property type="term" value="C:extracellular region"/>
    <property type="evidence" value="ECO:0007669"/>
    <property type="project" value="UniProtKB-SubCell"/>
</dbReference>
<dbReference type="SMART" id="SM00162">
    <property type="entry name" value="SAPA"/>
    <property type="match status" value="3"/>
</dbReference>
<feature type="domain" description="Saposin B-type" evidence="8">
    <location>
        <begin position="133"/>
        <end position="215"/>
    </location>
</feature>
<feature type="domain" description="Saposin B-type" evidence="8">
    <location>
        <begin position="449"/>
        <end position="529"/>
    </location>
</feature>
<evidence type="ECO:0000256" key="7">
    <source>
        <dbReference type="SAM" id="SignalP"/>
    </source>
</evidence>
<dbReference type="InterPro" id="IPR008373">
    <property type="entry name" value="Saposin"/>
</dbReference>
<keyword evidence="4" id="KW-0677">Repeat</keyword>
<feature type="domain" description="Saposin A-type" evidence="9">
    <location>
        <begin position="865"/>
        <end position="905"/>
    </location>
</feature>
<keyword evidence="2" id="KW-0964">Secreted</keyword>
<evidence type="ECO:0000256" key="6">
    <source>
        <dbReference type="ARBA" id="ARBA00023180"/>
    </source>
</evidence>
<name>A0A5K3FDX4_MESCO</name>
<dbReference type="PRINTS" id="PR01797">
    <property type="entry name" value="SAPOSIN"/>
</dbReference>
<evidence type="ECO:0000256" key="1">
    <source>
        <dbReference type="ARBA" id="ARBA00004613"/>
    </source>
</evidence>
<feature type="signal peptide" evidence="7">
    <location>
        <begin position="1"/>
        <end position="21"/>
    </location>
</feature>
<evidence type="ECO:0000256" key="4">
    <source>
        <dbReference type="ARBA" id="ARBA00022737"/>
    </source>
</evidence>
<evidence type="ECO:0000313" key="10">
    <source>
        <dbReference type="WBParaSite" id="MCU_007657-RA"/>
    </source>
</evidence>
<feature type="domain" description="Saposin A-type" evidence="9">
    <location>
        <begin position="702"/>
        <end position="742"/>
    </location>
</feature>
<organism evidence="10">
    <name type="scientific">Mesocestoides corti</name>
    <name type="common">Flatworm</name>
    <dbReference type="NCBI Taxonomy" id="53468"/>
    <lineage>
        <taxon>Eukaryota</taxon>
        <taxon>Metazoa</taxon>
        <taxon>Spiralia</taxon>
        <taxon>Lophotrochozoa</taxon>
        <taxon>Platyhelminthes</taxon>
        <taxon>Cestoda</taxon>
        <taxon>Eucestoda</taxon>
        <taxon>Cyclophyllidea</taxon>
        <taxon>Mesocestoididae</taxon>
        <taxon>Mesocestoides</taxon>
    </lineage>
</organism>
<dbReference type="SMART" id="SM00741">
    <property type="entry name" value="SapB"/>
    <property type="match status" value="6"/>
</dbReference>
<dbReference type="WBParaSite" id="MCU_007657-RA">
    <property type="protein sequence ID" value="MCU_007657-RA"/>
    <property type="gene ID" value="MCU_007657"/>
</dbReference>
<dbReference type="GO" id="GO:0005764">
    <property type="term" value="C:lysosome"/>
    <property type="evidence" value="ECO:0007669"/>
    <property type="project" value="InterPro"/>
</dbReference>
<dbReference type="InterPro" id="IPR003119">
    <property type="entry name" value="SAP_A"/>
</dbReference>
<accession>A0A5K3FDX4</accession>